<keyword evidence="5 8" id="KW-1133">Transmembrane helix</keyword>
<dbReference type="EMBL" id="JAZGQK010000003">
    <property type="protein sequence ID" value="MEE6257795.1"/>
    <property type="molecule type" value="Genomic_DNA"/>
</dbReference>
<dbReference type="Proteomes" id="UP001332243">
    <property type="component" value="Unassembled WGS sequence"/>
</dbReference>
<feature type="transmembrane region" description="Helical" evidence="8">
    <location>
        <begin position="28"/>
        <end position="51"/>
    </location>
</feature>
<proteinExistence type="inferred from homology"/>
<feature type="transmembrane region" description="Helical" evidence="8">
    <location>
        <begin position="369"/>
        <end position="391"/>
    </location>
</feature>
<evidence type="ECO:0000256" key="5">
    <source>
        <dbReference type="ARBA" id="ARBA00022989"/>
    </source>
</evidence>
<comment type="subcellular location">
    <subcellularLocation>
        <location evidence="1">Cell membrane</location>
        <topology evidence="1">Multi-pass membrane protein</topology>
    </subcellularLocation>
</comment>
<name>A0ABU7RMV3_9ACTN</name>
<feature type="transmembrane region" description="Helical" evidence="8">
    <location>
        <begin position="127"/>
        <end position="146"/>
    </location>
</feature>
<feature type="transmembrane region" description="Helical" evidence="8">
    <location>
        <begin position="403"/>
        <end position="423"/>
    </location>
</feature>
<keyword evidence="4 8" id="KW-0812">Transmembrane</keyword>
<feature type="transmembrane region" description="Helical" evidence="8">
    <location>
        <begin position="430"/>
        <end position="453"/>
    </location>
</feature>
<feature type="transmembrane region" description="Helical" evidence="8">
    <location>
        <begin position="57"/>
        <end position="83"/>
    </location>
</feature>
<dbReference type="PANTHER" id="PTHR30250:SF10">
    <property type="entry name" value="LIPOPOLYSACCHARIDE BIOSYNTHESIS PROTEIN WZXC"/>
    <property type="match status" value="1"/>
</dbReference>
<evidence type="ECO:0000256" key="2">
    <source>
        <dbReference type="ARBA" id="ARBA00007430"/>
    </source>
</evidence>
<evidence type="ECO:0000256" key="7">
    <source>
        <dbReference type="SAM" id="MobiDB-lite"/>
    </source>
</evidence>
<dbReference type="CDD" id="cd13127">
    <property type="entry name" value="MATE_tuaB_like"/>
    <property type="match status" value="1"/>
</dbReference>
<dbReference type="RefSeq" id="WP_331212909.1">
    <property type="nucleotide sequence ID" value="NZ_JAZGQK010000003.1"/>
</dbReference>
<protein>
    <submittedName>
        <fullName evidence="9">Lipopolysaccharide biosynthesis protein</fullName>
    </submittedName>
</protein>
<feature type="transmembrane region" description="Helical" evidence="8">
    <location>
        <begin position="465"/>
        <end position="485"/>
    </location>
</feature>
<reference evidence="9 10" key="1">
    <citation type="submission" date="2024-01" db="EMBL/GenBank/DDBJ databases">
        <title>Genome insights into Plantactinospora sonchi sp. nov.</title>
        <authorList>
            <person name="Wang L."/>
        </authorList>
    </citation>
    <scope>NUCLEOTIDE SEQUENCE [LARGE SCALE GENOMIC DNA]</scope>
    <source>
        <strain evidence="9 10">NEAU-QY2</strain>
    </source>
</reference>
<feature type="transmembrane region" description="Helical" evidence="8">
    <location>
        <begin position="338"/>
        <end position="357"/>
    </location>
</feature>
<keyword evidence="6 8" id="KW-0472">Membrane</keyword>
<keyword evidence="10" id="KW-1185">Reference proteome</keyword>
<dbReference type="PANTHER" id="PTHR30250">
    <property type="entry name" value="PST FAMILY PREDICTED COLANIC ACID TRANSPORTER"/>
    <property type="match status" value="1"/>
</dbReference>
<evidence type="ECO:0000256" key="1">
    <source>
        <dbReference type="ARBA" id="ARBA00004651"/>
    </source>
</evidence>
<comment type="caution">
    <text evidence="9">The sequence shown here is derived from an EMBL/GenBank/DDBJ whole genome shotgun (WGS) entry which is preliminary data.</text>
</comment>
<gene>
    <name evidence="9" type="ORF">V1633_04720</name>
</gene>
<evidence type="ECO:0000256" key="6">
    <source>
        <dbReference type="ARBA" id="ARBA00023136"/>
    </source>
</evidence>
<evidence type="ECO:0000256" key="8">
    <source>
        <dbReference type="SAM" id="Phobius"/>
    </source>
</evidence>
<feature type="region of interest" description="Disordered" evidence="7">
    <location>
        <begin position="1"/>
        <end position="21"/>
    </location>
</feature>
<feature type="transmembrane region" description="Helical" evidence="8">
    <location>
        <begin position="95"/>
        <end position="121"/>
    </location>
</feature>
<evidence type="ECO:0000256" key="3">
    <source>
        <dbReference type="ARBA" id="ARBA00022475"/>
    </source>
</evidence>
<evidence type="ECO:0000313" key="10">
    <source>
        <dbReference type="Proteomes" id="UP001332243"/>
    </source>
</evidence>
<feature type="transmembrane region" description="Helical" evidence="8">
    <location>
        <begin position="166"/>
        <end position="187"/>
    </location>
</feature>
<comment type="similarity">
    <text evidence="2">Belongs to the polysaccharide synthase family.</text>
</comment>
<sequence length="506" mass="52329">MTAGTSTDAGTAEGGPERPGAPLRSAIGWSYVLTAGRIGSSILVTFLLARLLGPSEFGLVAMATVFITVAQTLIQQGLVSAIVQRDRLTPEHLDGAFVVLILAGLGIGLLTAAASPLWAWANRAPELTAICVALSPLVLLQGLSIVPEAVLRRELRFRAVAIRTLLASLLSGVVGVVLALLGAGIWALVAQQLVNAAVGLVVLWVVCPWRPSRRPKLSGIRDLLVFSAHSANAGLGLMLSSKADVIFTGLFFGPVATGIYRLAARLPDMLVDVTVRSLQQVALPSLSRLQRDRAALAAHLNQLQHLGALAGLPVLGVLSAAAGPLVALLGPQWSGTELPLRLLCLFGAINVYGVLLGPALQAMGQPGRLAAILWTRGVLGVATLAAVGTLLTGRSDVAEATAVALAGIGMQLTVTALSVWVTVRRTAEASIAAFLAPTLPAVLAALAAALVPWPLHRLGVDAGPAIELLLLGGVAGLVAGVLLWFTDVRLRRLVLARFPRRSGAPA</sequence>
<keyword evidence="3" id="KW-1003">Cell membrane</keyword>
<feature type="transmembrane region" description="Helical" evidence="8">
    <location>
        <begin position="193"/>
        <end position="211"/>
    </location>
</feature>
<organism evidence="9 10">
    <name type="scientific">Plantactinospora sonchi</name>
    <dbReference type="NCBI Taxonomy" id="1544735"/>
    <lineage>
        <taxon>Bacteria</taxon>
        <taxon>Bacillati</taxon>
        <taxon>Actinomycetota</taxon>
        <taxon>Actinomycetes</taxon>
        <taxon>Micromonosporales</taxon>
        <taxon>Micromonosporaceae</taxon>
        <taxon>Plantactinospora</taxon>
    </lineage>
</organism>
<evidence type="ECO:0000256" key="4">
    <source>
        <dbReference type="ARBA" id="ARBA00022692"/>
    </source>
</evidence>
<dbReference type="InterPro" id="IPR050833">
    <property type="entry name" value="Poly_Biosynth_Transport"/>
</dbReference>
<dbReference type="Pfam" id="PF13440">
    <property type="entry name" value="Polysacc_synt_3"/>
    <property type="match status" value="1"/>
</dbReference>
<accession>A0ABU7RMV3</accession>
<evidence type="ECO:0000313" key="9">
    <source>
        <dbReference type="EMBL" id="MEE6257795.1"/>
    </source>
</evidence>
<feature type="transmembrane region" description="Helical" evidence="8">
    <location>
        <begin position="306"/>
        <end position="326"/>
    </location>
</feature>